<dbReference type="EMBL" id="MUXU01000057">
    <property type="protein sequence ID" value="OOR88002.1"/>
    <property type="molecule type" value="Genomic_DNA"/>
</dbReference>
<evidence type="ECO:0000256" key="11">
    <source>
        <dbReference type="ARBA" id="ARBA00023204"/>
    </source>
</evidence>
<evidence type="ECO:0000313" key="17">
    <source>
        <dbReference type="EMBL" id="STZ14024.1"/>
    </source>
</evidence>
<keyword evidence="8 15" id="KW-0378">Hydrolase</keyword>
<dbReference type="InterPro" id="IPR016281">
    <property type="entry name" value="Endonuclease_RusA"/>
</dbReference>
<organism evidence="16 19">
    <name type="scientific">Moraxella caviae</name>
    <dbReference type="NCBI Taxonomy" id="34060"/>
    <lineage>
        <taxon>Bacteria</taxon>
        <taxon>Pseudomonadati</taxon>
        <taxon>Pseudomonadota</taxon>
        <taxon>Gammaproteobacteria</taxon>
        <taxon>Moraxellales</taxon>
        <taxon>Moraxellaceae</taxon>
        <taxon>Moraxella</taxon>
    </lineage>
</organism>
<evidence type="ECO:0000256" key="12">
    <source>
        <dbReference type="ARBA" id="ARBA00024745"/>
    </source>
</evidence>
<keyword evidence="9" id="KW-0460">Magnesium</keyword>
<keyword evidence="6 15" id="KW-0255">Endonuclease</keyword>
<dbReference type="EMBL" id="UGQE01000004">
    <property type="protein sequence ID" value="STZ14024.1"/>
    <property type="molecule type" value="Genomic_DNA"/>
</dbReference>
<evidence type="ECO:0000256" key="7">
    <source>
        <dbReference type="ARBA" id="ARBA00022763"/>
    </source>
</evidence>
<evidence type="ECO:0000256" key="6">
    <source>
        <dbReference type="ARBA" id="ARBA00022759"/>
    </source>
</evidence>
<evidence type="ECO:0000256" key="13">
    <source>
        <dbReference type="ARBA" id="ARBA00029354"/>
    </source>
</evidence>
<evidence type="ECO:0000256" key="1">
    <source>
        <dbReference type="ARBA" id="ARBA00001946"/>
    </source>
</evidence>
<comment type="function">
    <text evidence="12">Endonuclease that resolves Holliday junction intermediates made during homologous genetic recombination and DNA repair. Exhibits sequence and structure-selective cleavage of four-way DNA junctions, where it introduces symmetrical nicks in two strands of the same polarity at the 5' side of CC dinucleotides. Corrects the defects in genetic recombination and DNA repair associated with inactivation of RuvAB or RuvC.</text>
</comment>
<dbReference type="OrthoDB" id="73971at2"/>
<dbReference type="InterPro" id="IPR036614">
    <property type="entry name" value="RusA-like_sf"/>
</dbReference>
<name>A0A1S9ZWV7_9GAMM</name>
<dbReference type="GO" id="GO:0006310">
    <property type="term" value="P:DNA recombination"/>
    <property type="evidence" value="ECO:0007669"/>
    <property type="project" value="UniProtKB-KW"/>
</dbReference>
<sequence>MVELDLPFPPSVNTYWRKYGNRIVLSKQAKEFKAAVMSRRAGKFGDKRLGVSITLHAPTKRKYDLDNRLKALFDALQTAGVFDDDEQIDFINVQRGEIKKGGACVVKIWEVA</sequence>
<protein>
    <recommendedName>
        <fullName evidence="3 15">Crossover junction endodeoxyribonuclease rusA</fullName>
        <ecNumber evidence="14 15">3.1.21.10</ecNumber>
    </recommendedName>
</protein>
<dbReference type="Proteomes" id="UP000255279">
    <property type="component" value="Unassembled WGS sequence"/>
</dbReference>
<dbReference type="Proteomes" id="UP000190435">
    <property type="component" value="Unassembled WGS sequence"/>
</dbReference>
<evidence type="ECO:0000313" key="19">
    <source>
        <dbReference type="Proteomes" id="UP000190435"/>
    </source>
</evidence>
<evidence type="ECO:0000256" key="14">
    <source>
        <dbReference type="ARBA" id="ARBA00029488"/>
    </source>
</evidence>
<reference evidence="17 20" key="2">
    <citation type="submission" date="2018-06" db="EMBL/GenBank/DDBJ databases">
        <authorList>
            <consortium name="Pathogen Informatics"/>
            <person name="Doyle S."/>
        </authorList>
    </citation>
    <scope>NUCLEOTIDE SEQUENCE [LARGE SCALE GENOMIC DNA]</scope>
    <source>
        <strain evidence="17 20">NCTC10293</strain>
    </source>
</reference>
<evidence type="ECO:0000256" key="9">
    <source>
        <dbReference type="ARBA" id="ARBA00022842"/>
    </source>
</evidence>
<evidence type="ECO:0000256" key="10">
    <source>
        <dbReference type="ARBA" id="ARBA00023172"/>
    </source>
</evidence>
<accession>A0A1S9ZWV7</accession>
<dbReference type="EC" id="3.1.21.10" evidence="14 15"/>
<comment type="cofactor">
    <cofactor evidence="1">
        <name>Mg(2+)</name>
        <dbReference type="ChEBI" id="CHEBI:18420"/>
    </cofactor>
</comment>
<keyword evidence="19" id="KW-1185">Reference proteome</keyword>
<evidence type="ECO:0000256" key="5">
    <source>
        <dbReference type="ARBA" id="ARBA00022723"/>
    </source>
</evidence>
<evidence type="ECO:0000313" key="16">
    <source>
        <dbReference type="EMBL" id="OOR88002.1"/>
    </source>
</evidence>
<comment type="catalytic activity">
    <reaction evidence="13 15">
        <text>Endonucleolytic cleavage at a junction such as a reciprocal single-stranded crossover between two homologous DNA duplexes (Holliday junction).</text>
        <dbReference type="EC" id="3.1.21.10"/>
    </reaction>
</comment>
<comment type="similarity">
    <text evidence="15">Belongs to the rusA family.</text>
</comment>
<dbReference type="PIRSF" id="PIRSF001007">
    <property type="entry name" value="RusA"/>
    <property type="match status" value="1"/>
</dbReference>
<comment type="subunit">
    <text evidence="2">Homodimer.</text>
</comment>
<dbReference type="SUPFAM" id="SSF103084">
    <property type="entry name" value="Holliday junction resolvase RusA"/>
    <property type="match status" value="1"/>
</dbReference>
<dbReference type="GO" id="GO:0008821">
    <property type="term" value="F:crossover junction DNA endonuclease activity"/>
    <property type="evidence" value="ECO:0007669"/>
    <property type="project" value="UniProtKB-EC"/>
</dbReference>
<evidence type="ECO:0000256" key="15">
    <source>
        <dbReference type="PIRNR" id="PIRNR001007"/>
    </source>
</evidence>
<keyword evidence="11 15" id="KW-0234">DNA repair</keyword>
<dbReference type="InterPro" id="IPR008822">
    <property type="entry name" value="Endonuclease_RusA-like"/>
</dbReference>
<dbReference type="Pfam" id="PF05866">
    <property type="entry name" value="RusA"/>
    <property type="match status" value="1"/>
</dbReference>
<keyword evidence="5" id="KW-0479">Metal-binding</keyword>
<evidence type="ECO:0000256" key="2">
    <source>
        <dbReference type="ARBA" id="ARBA00011738"/>
    </source>
</evidence>
<evidence type="ECO:0000313" key="20">
    <source>
        <dbReference type="Proteomes" id="UP000255279"/>
    </source>
</evidence>
<gene>
    <name evidence="17" type="primary">rusA_1</name>
    <name evidence="18" type="synonym">rusA_2</name>
    <name evidence="16" type="ORF">B0181_09235</name>
    <name evidence="17" type="ORF">NCTC10293_01613</name>
    <name evidence="18" type="ORF">NCTC10293_02090</name>
</gene>
<evidence type="ECO:0000256" key="3">
    <source>
        <dbReference type="ARBA" id="ARBA00014885"/>
    </source>
</evidence>
<dbReference type="EMBL" id="UGQE01000004">
    <property type="protein sequence ID" value="STZ14496.1"/>
    <property type="molecule type" value="Genomic_DNA"/>
</dbReference>
<dbReference type="Gene3D" id="3.30.1330.70">
    <property type="entry name" value="Holliday junction resolvase RusA"/>
    <property type="match status" value="1"/>
</dbReference>
<reference evidence="16 19" key="1">
    <citation type="submission" date="2017-02" db="EMBL/GenBank/DDBJ databases">
        <title>Draft genome sequence of Moraxella caviae CCUG 355 type strain.</title>
        <authorList>
            <person name="Engstrom-Jakobsson H."/>
            <person name="Salva-Serra F."/>
            <person name="Thorell K."/>
            <person name="Gonzales-Siles L."/>
            <person name="Karlsson R."/>
            <person name="Boulund F."/>
            <person name="Engstrand L."/>
            <person name="Moore E."/>
        </authorList>
    </citation>
    <scope>NUCLEOTIDE SEQUENCE [LARGE SCALE GENOMIC DNA]</scope>
    <source>
        <strain evidence="16 19">CCUG 355</strain>
    </source>
</reference>
<evidence type="ECO:0000256" key="8">
    <source>
        <dbReference type="ARBA" id="ARBA00022801"/>
    </source>
</evidence>
<dbReference type="RefSeq" id="WP_078277218.1">
    <property type="nucleotide sequence ID" value="NZ_CAACXO010000027.1"/>
</dbReference>
<keyword evidence="4 15" id="KW-0540">Nuclease</keyword>
<keyword evidence="10" id="KW-0233">DNA recombination</keyword>
<comment type="function">
    <text evidence="15">Endonuclease that resolves Holliday junction intermediates made during homologous genetic recombination and DNA repair. Exhibits sequence and structure-selective cleavage of four-way DNA junctions, where it introduces symmetrical nicks in two strands of the same polarity at the 5' side of dinucleotides. Corrects the defects in genetic recombination and DNA repair associated with inactivation of ruvAB or ruvC.</text>
</comment>
<keyword evidence="7 15" id="KW-0227">DNA damage</keyword>
<dbReference type="AlphaFoldDB" id="A0A1S9ZWV7"/>
<dbReference type="GO" id="GO:0006281">
    <property type="term" value="P:DNA repair"/>
    <property type="evidence" value="ECO:0007669"/>
    <property type="project" value="UniProtKB-KW"/>
</dbReference>
<dbReference type="GO" id="GO:0000287">
    <property type="term" value="F:magnesium ion binding"/>
    <property type="evidence" value="ECO:0007669"/>
    <property type="project" value="InterPro"/>
</dbReference>
<dbReference type="STRING" id="34060.B0181_09235"/>
<evidence type="ECO:0000313" key="18">
    <source>
        <dbReference type="EMBL" id="STZ14496.1"/>
    </source>
</evidence>
<evidence type="ECO:0000256" key="4">
    <source>
        <dbReference type="ARBA" id="ARBA00022722"/>
    </source>
</evidence>
<proteinExistence type="inferred from homology"/>